<proteinExistence type="predicted"/>
<organism evidence="2 3">
    <name type="scientific">Microvirga arabica</name>
    <dbReference type="NCBI Taxonomy" id="1128671"/>
    <lineage>
        <taxon>Bacteria</taxon>
        <taxon>Pseudomonadati</taxon>
        <taxon>Pseudomonadota</taxon>
        <taxon>Alphaproteobacteria</taxon>
        <taxon>Hyphomicrobiales</taxon>
        <taxon>Methylobacteriaceae</taxon>
        <taxon>Microvirga</taxon>
    </lineage>
</organism>
<sequence length="188" mass="21555">MRDNIGDEVPVGPLTAPSTGRSAEDKFLLAIIDAYPDWDDSGLGREERREQRLSDAKKALFNERPNDGPKPSDDRRALLYMAQQHYKDLAIQGMREVNPRAYPNWPSKKPRSVRRLAEEAAKLTVANSTDAATERLRKAWKRDGHFWMELVKTHDDVIEAVEHNLLMEIGERLEKLGVHLHIEVPRRA</sequence>
<dbReference type="EMBL" id="JBHOMY010000122">
    <property type="protein sequence ID" value="MFC1460583.1"/>
    <property type="molecule type" value="Genomic_DNA"/>
</dbReference>
<name>A0ABV6YH39_9HYPH</name>
<reference evidence="2 3" key="1">
    <citation type="submission" date="2024-09" db="EMBL/GenBank/DDBJ databases">
        <title>Nodulacao em especies de Leguminosae Basais da Amazonia e Caracterizacao dos Rizobios e Bacterias Associadas aos Nodulos.</title>
        <authorList>
            <person name="Jambeiro I.C.A."/>
            <person name="Lopes I.S."/>
            <person name="Aguiar E.R.G.R."/>
            <person name="Santos A.F.J."/>
            <person name="Dos Santos J.M.F."/>
            <person name="Gross E."/>
        </authorList>
    </citation>
    <scope>NUCLEOTIDE SEQUENCE [LARGE SCALE GENOMIC DNA]</scope>
    <source>
        <strain evidence="2 3">BRUESC1165</strain>
    </source>
</reference>
<feature type="region of interest" description="Disordered" evidence="1">
    <location>
        <begin position="37"/>
        <end position="74"/>
    </location>
</feature>
<protein>
    <submittedName>
        <fullName evidence="2">Uncharacterized protein</fullName>
    </submittedName>
</protein>
<accession>A0ABV6YH39</accession>
<evidence type="ECO:0000256" key="1">
    <source>
        <dbReference type="SAM" id="MobiDB-lite"/>
    </source>
</evidence>
<evidence type="ECO:0000313" key="2">
    <source>
        <dbReference type="EMBL" id="MFC1460583.1"/>
    </source>
</evidence>
<evidence type="ECO:0000313" key="3">
    <source>
        <dbReference type="Proteomes" id="UP001593940"/>
    </source>
</evidence>
<dbReference type="RefSeq" id="WP_377031795.1">
    <property type="nucleotide sequence ID" value="NZ_JBHOMY010000122.1"/>
</dbReference>
<dbReference type="Proteomes" id="UP001593940">
    <property type="component" value="Unassembled WGS sequence"/>
</dbReference>
<feature type="region of interest" description="Disordered" evidence="1">
    <location>
        <begin position="1"/>
        <end position="20"/>
    </location>
</feature>
<feature type="compositionally biased region" description="Basic and acidic residues" evidence="1">
    <location>
        <begin position="42"/>
        <end position="74"/>
    </location>
</feature>
<keyword evidence="3" id="KW-1185">Reference proteome</keyword>
<gene>
    <name evidence="2" type="ORF">ACETIH_28505</name>
</gene>
<comment type="caution">
    <text evidence="2">The sequence shown here is derived from an EMBL/GenBank/DDBJ whole genome shotgun (WGS) entry which is preliminary data.</text>
</comment>